<dbReference type="EMBL" id="BPLR01010922">
    <property type="protein sequence ID" value="GIY43056.1"/>
    <property type="molecule type" value="Genomic_DNA"/>
</dbReference>
<name>A0AAV4TC63_CAEEX</name>
<proteinExistence type="predicted"/>
<evidence type="ECO:0000313" key="1">
    <source>
        <dbReference type="EMBL" id="GIY43056.1"/>
    </source>
</evidence>
<accession>A0AAV4TC63</accession>
<comment type="caution">
    <text evidence="1">The sequence shown here is derived from an EMBL/GenBank/DDBJ whole genome shotgun (WGS) entry which is preliminary data.</text>
</comment>
<protein>
    <submittedName>
        <fullName evidence="1">SEA domain-containing protein</fullName>
    </submittedName>
</protein>
<gene>
    <name evidence="1" type="primary">AVEN_40369_1</name>
    <name evidence="1" type="ORF">CEXT_394531</name>
</gene>
<keyword evidence="2" id="KW-1185">Reference proteome</keyword>
<sequence length="354" mass="40092">MNKDNQKIFIVPANFGDPVKESDKNNFPSMEIKPTLFIPEFYEKGLDNPAYYDPADVRRTARMDAKKQKFTSKSIPGESDGAKLTKIPGLNIWRLDFRKPSSKSPANFCTLVSTDDHYSHAGHYGLDHQRSSRCAHAIKGGVIFGMPWFPFEGENEALGVDRVAAHFRIMNRQFVSELHDHSSKRARALDVLFMDSPLINFYNASDNFEFTPTWEPINSKQSCSVGVNINTVAPLLQWRQWNACVSKVTGLNGVLGALVYPLTICATPSQIQRRTRNCFGFKSKTLPTTVCHRKSGESAIQIRHCICEQSHDDESTLEEKKKRKGHNIKNIRKRLHALDNTSLIIRPKGLSERK</sequence>
<evidence type="ECO:0000313" key="2">
    <source>
        <dbReference type="Proteomes" id="UP001054945"/>
    </source>
</evidence>
<reference evidence="1 2" key="1">
    <citation type="submission" date="2021-06" db="EMBL/GenBank/DDBJ databases">
        <title>Caerostris extrusa draft genome.</title>
        <authorList>
            <person name="Kono N."/>
            <person name="Arakawa K."/>
        </authorList>
    </citation>
    <scope>NUCLEOTIDE SEQUENCE [LARGE SCALE GENOMIC DNA]</scope>
</reference>
<organism evidence="1 2">
    <name type="scientific">Caerostris extrusa</name>
    <name type="common">Bark spider</name>
    <name type="synonym">Caerostris bankana</name>
    <dbReference type="NCBI Taxonomy" id="172846"/>
    <lineage>
        <taxon>Eukaryota</taxon>
        <taxon>Metazoa</taxon>
        <taxon>Ecdysozoa</taxon>
        <taxon>Arthropoda</taxon>
        <taxon>Chelicerata</taxon>
        <taxon>Arachnida</taxon>
        <taxon>Araneae</taxon>
        <taxon>Araneomorphae</taxon>
        <taxon>Entelegynae</taxon>
        <taxon>Araneoidea</taxon>
        <taxon>Araneidae</taxon>
        <taxon>Caerostris</taxon>
    </lineage>
</organism>
<dbReference type="AlphaFoldDB" id="A0AAV4TC63"/>
<dbReference type="Proteomes" id="UP001054945">
    <property type="component" value="Unassembled WGS sequence"/>
</dbReference>